<proteinExistence type="predicted"/>
<dbReference type="VEuPathDB" id="FungiDB:BD410DRAFT_902601"/>
<evidence type="ECO:0000313" key="2">
    <source>
        <dbReference type="Proteomes" id="UP000294933"/>
    </source>
</evidence>
<reference evidence="1 2" key="1">
    <citation type="submission" date="2018-06" db="EMBL/GenBank/DDBJ databases">
        <title>A transcriptomic atlas of mushroom development highlights an independent origin of complex multicellularity.</title>
        <authorList>
            <consortium name="DOE Joint Genome Institute"/>
            <person name="Krizsan K."/>
            <person name="Almasi E."/>
            <person name="Merenyi Z."/>
            <person name="Sahu N."/>
            <person name="Viragh M."/>
            <person name="Koszo T."/>
            <person name="Mondo S."/>
            <person name="Kiss B."/>
            <person name="Balint B."/>
            <person name="Kues U."/>
            <person name="Barry K."/>
            <person name="Hegedus J.C."/>
            <person name="Henrissat B."/>
            <person name="Johnson J."/>
            <person name="Lipzen A."/>
            <person name="Ohm R."/>
            <person name="Nagy I."/>
            <person name="Pangilinan J."/>
            <person name="Yan J."/>
            <person name="Xiong Y."/>
            <person name="Grigoriev I.V."/>
            <person name="Hibbett D.S."/>
            <person name="Nagy L.G."/>
        </authorList>
    </citation>
    <scope>NUCLEOTIDE SEQUENCE [LARGE SCALE GENOMIC DNA]</scope>
    <source>
        <strain evidence="1 2">SZMC22713</strain>
    </source>
</reference>
<gene>
    <name evidence="1" type="ORF">BD410DRAFT_902601</name>
</gene>
<accession>A0A4Y7PLU7</accession>
<evidence type="ECO:0008006" key="3">
    <source>
        <dbReference type="Google" id="ProtNLM"/>
    </source>
</evidence>
<organism evidence="1 2">
    <name type="scientific">Rickenella mellea</name>
    <dbReference type="NCBI Taxonomy" id="50990"/>
    <lineage>
        <taxon>Eukaryota</taxon>
        <taxon>Fungi</taxon>
        <taxon>Dikarya</taxon>
        <taxon>Basidiomycota</taxon>
        <taxon>Agaricomycotina</taxon>
        <taxon>Agaricomycetes</taxon>
        <taxon>Hymenochaetales</taxon>
        <taxon>Rickenellaceae</taxon>
        <taxon>Rickenella</taxon>
    </lineage>
</organism>
<dbReference type="Proteomes" id="UP000294933">
    <property type="component" value="Unassembled WGS sequence"/>
</dbReference>
<sequence length="205" mass="22979">MIDRISDSLIALRFTKFPHNTGNLPFVSLPKLTRLSIREGYGNIDFLDNWSMPSLTHLCVNMVMSDALMRFIERAGNSLCSVILGHRANAPTLISHIPTVAPTLEEYTYHLDGNMEMSWALVGSHPSLQSILVVGDAFGPYGYPMSTFCKHFRPLTGANFPELRRIGFIGLDPYDNSFNPNIRALVDELLDSWNESGIDVEYLGR</sequence>
<keyword evidence="2" id="KW-1185">Reference proteome</keyword>
<protein>
    <recommendedName>
        <fullName evidence="3">F-box domain-containing protein</fullName>
    </recommendedName>
</protein>
<name>A0A4Y7PLU7_9AGAM</name>
<dbReference type="EMBL" id="ML170276">
    <property type="protein sequence ID" value="TDL15420.1"/>
    <property type="molecule type" value="Genomic_DNA"/>
</dbReference>
<dbReference type="AlphaFoldDB" id="A0A4Y7PLU7"/>
<evidence type="ECO:0000313" key="1">
    <source>
        <dbReference type="EMBL" id="TDL15420.1"/>
    </source>
</evidence>